<evidence type="ECO:0000313" key="4">
    <source>
        <dbReference type="Proteomes" id="UP000325141"/>
    </source>
</evidence>
<gene>
    <name evidence="3" type="ORF">F0460_12700</name>
</gene>
<dbReference type="SUPFAM" id="SSF56935">
    <property type="entry name" value="Porins"/>
    <property type="match status" value="1"/>
</dbReference>
<dbReference type="EMBL" id="VWSG01000010">
    <property type="protein sequence ID" value="KAA5532899.1"/>
    <property type="molecule type" value="Genomic_DNA"/>
</dbReference>
<dbReference type="SUPFAM" id="SSF49464">
    <property type="entry name" value="Carboxypeptidase regulatory domain-like"/>
    <property type="match status" value="1"/>
</dbReference>
<feature type="compositionally biased region" description="Polar residues" evidence="1">
    <location>
        <begin position="405"/>
        <end position="418"/>
    </location>
</feature>
<dbReference type="Proteomes" id="UP000325141">
    <property type="component" value="Unassembled WGS sequence"/>
</dbReference>
<sequence length="924" mass="105166">MKNLLLICTFLCANFIFAQKIELKGKVVDTDKKPIEAATIYLSSKKDSTLIDYTITDVKGMFSMPIKKIEEPTFMTISYLGFEDFSQQFENIKESIDFSTISLKPGSDVLDELVITTDAAPIRIKKDTLEFNAASFKVRPDATVKELLEQLPGVEVDEAGKIKVNGKEVNNVLVNGKPFFGTDGKVAIENLPKDIINKVQITDTKSKEEKITGSKATRDSKTINLTIDEDKNKGLFGRFIAGYGTDDRYESSLLFNYFKGDFKISVLGASNNINSTGFSTNEIMDNMSGGRNSYSSWSDDGSFSINGLDFGGGKGIYQTDMVGVNYSDNWGKKNKVSMNYLYNEVENTNRNKSRIENLLPENKFVTESESDLKSKSANHTFNYEIEMELDSLTTLSFVPNLKRGISTNRTNSSSQTKNEFGEDLNKSNSSDFLNVDTFNFQNEFLIARRFKRKGRSISLGFENRNSRNETNQLKNSAAYFFQSATPDDIRNQQIQSISHTDEYTLNATYREPINNSQSLIFRYSSIWTNEFQGRGTFDFNSVSNNYTNYNNLLSYSNNLKGTKVAPGVGYQLNTEKLWLYVGAGTIFNNYDVSSQYNNNNYLNNRFDILPQLNVSTSIQLGKSKSIYANYSYTENSPYLNQLLEYEDLSSPLFRSTGNRDLLTTQEHSAYLSFRDYDWQTRSGYYFYGGGSYNTRATGTTQSYDESFVSTSTYVNVYDTYNYWAGVNYNKSFNLTDKNKLSVNVGFNANTDLSKGILNDVTYNANTTSFGPKFNVTLDFDKKLTIQPNYQYSLSKTNYKNFTVDQANYFTHKAGLMITSYMPKNVVFGSDIMYEYNSNLSSEFRKDFLLWNASLGYNFLNERFLAKVKVYDILNQNQSVRRTTTPTSIYDTQDVILKQYVMFSLTYKLEKFAGKKKSNSFMIEE</sequence>
<evidence type="ECO:0000313" key="3">
    <source>
        <dbReference type="EMBL" id="KAA5532899.1"/>
    </source>
</evidence>
<evidence type="ECO:0000256" key="1">
    <source>
        <dbReference type="SAM" id="MobiDB-lite"/>
    </source>
</evidence>
<organism evidence="3 4">
    <name type="scientific">Paenimyroides baculatum</name>
    <dbReference type="NCBI Taxonomy" id="2608000"/>
    <lineage>
        <taxon>Bacteria</taxon>
        <taxon>Pseudomonadati</taxon>
        <taxon>Bacteroidota</taxon>
        <taxon>Flavobacteriia</taxon>
        <taxon>Flavobacteriales</taxon>
        <taxon>Flavobacteriaceae</taxon>
        <taxon>Paenimyroides</taxon>
    </lineage>
</organism>
<dbReference type="AlphaFoldDB" id="A0A5M6CIH5"/>
<dbReference type="InterPro" id="IPR041700">
    <property type="entry name" value="OMP_b-brl_3"/>
</dbReference>
<dbReference type="Pfam" id="PF14905">
    <property type="entry name" value="OMP_b-brl_3"/>
    <property type="match status" value="1"/>
</dbReference>
<protein>
    <submittedName>
        <fullName evidence="3">Outer membrane beta-barrel protein</fullName>
    </submittedName>
</protein>
<accession>A0A5M6CIH5</accession>
<dbReference type="RefSeq" id="WP_150013790.1">
    <property type="nucleotide sequence ID" value="NZ_VWSG01000010.1"/>
</dbReference>
<reference evidence="3 4" key="1">
    <citation type="submission" date="2019-09" db="EMBL/GenBank/DDBJ databases">
        <title>Genome sequence and assembly of Flavobacterium sp.</title>
        <authorList>
            <person name="Chhetri G."/>
        </authorList>
    </citation>
    <scope>NUCLEOTIDE SEQUENCE [LARGE SCALE GENOMIC DNA]</scope>
    <source>
        <strain evidence="3 4">SNL9</strain>
    </source>
</reference>
<keyword evidence="4" id="KW-1185">Reference proteome</keyword>
<feature type="domain" description="Outer membrane protein beta-barrel" evidence="2">
    <location>
        <begin position="448"/>
        <end position="802"/>
    </location>
</feature>
<comment type="caution">
    <text evidence="3">The sequence shown here is derived from an EMBL/GenBank/DDBJ whole genome shotgun (WGS) entry which is preliminary data.</text>
</comment>
<evidence type="ECO:0000259" key="2">
    <source>
        <dbReference type="Pfam" id="PF14905"/>
    </source>
</evidence>
<name>A0A5M6CIH5_9FLAO</name>
<dbReference type="InterPro" id="IPR008969">
    <property type="entry name" value="CarboxyPept-like_regulatory"/>
</dbReference>
<proteinExistence type="predicted"/>
<feature type="region of interest" description="Disordered" evidence="1">
    <location>
        <begin position="404"/>
        <end position="425"/>
    </location>
</feature>